<dbReference type="EMBL" id="CP017803">
    <property type="protein sequence ID" value="ATZ58954.1"/>
    <property type="molecule type" value="Genomic_DNA"/>
</dbReference>
<dbReference type="Gene3D" id="3.40.140.10">
    <property type="entry name" value="Cytidine Deaminase, domain 2"/>
    <property type="match status" value="1"/>
</dbReference>
<gene>
    <name evidence="3" type="primary">fdhD</name>
    <name evidence="5" type="ORF">BK798_00280</name>
</gene>
<dbReference type="GO" id="GO:0016783">
    <property type="term" value="F:sulfurtransferase activity"/>
    <property type="evidence" value="ECO:0007669"/>
    <property type="project" value="InterPro"/>
</dbReference>
<sequence>MKQIMEEKAQNYKNGKINYVTEKVVKDSTITLTINNEISRNLSAIEDSLEEFAVGYLFNENMVKSLEDIEKIEINENHINVEIDDKLLKTKETVLCSDSSGGWRSKIKEIEPISSDFHVEADELINRIEELKNNAQIWQATGGTHVAGIVYKNNFIVKEDVSRHVAVDKVIGYGILHDYDLSNSYVIYSGRMPADMVIKIVRAGIPVLASNAAPAYSGCETAKKGNVTLVGFLRGQRFNVYNNKNRIIF</sequence>
<evidence type="ECO:0000256" key="3">
    <source>
        <dbReference type="HAMAP-Rule" id="MF_00187"/>
    </source>
</evidence>
<comment type="similarity">
    <text evidence="3">Belongs to the FdhD family.</text>
</comment>
<evidence type="ECO:0000256" key="4">
    <source>
        <dbReference type="SAM" id="Coils"/>
    </source>
</evidence>
<evidence type="ECO:0000313" key="6">
    <source>
        <dbReference type="Proteomes" id="UP000232133"/>
    </source>
</evidence>
<dbReference type="GO" id="GO:0005737">
    <property type="term" value="C:cytoplasm"/>
    <property type="evidence" value="ECO:0007669"/>
    <property type="project" value="UniProtKB-SubCell"/>
</dbReference>
<organism evidence="5 6">
    <name type="scientific">Methanobrevibacter smithii</name>
    <dbReference type="NCBI Taxonomy" id="2173"/>
    <lineage>
        <taxon>Archaea</taxon>
        <taxon>Methanobacteriati</taxon>
        <taxon>Methanobacteriota</taxon>
        <taxon>Methanomada group</taxon>
        <taxon>Methanobacteria</taxon>
        <taxon>Methanobacteriales</taxon>
        <taxon>Methanobacteriaceae</taxon>
        <taxon>Methanobrevibacter</taxon>
    </lineage>
</organism>
<dbReference type="PANTHER" id="PTHR30592:SF1">
    <property type="entry name" value="SULFUR CARRIER PROTEIN FDHD"/>
    <property type="match status" value="1"/>
</dbReference>
<dbReference type="AlphaFoldDB" id="A0A2H4U4B1"/>
<feature type="coiled-coil region" evidence="4">
    <location>
        <begin position="114"/>
        <end position="141"/>
    </location>
</feature>
<dbReference type="PANTHER" id="PTHR30592">
    <property type="entry name" value="FORMATE DEHYDROGENASE"/>
    <property type="match status" value="1"/>
</dbReference>
<dbReference type="RefSeq" id="WP_100815112.1">
    <property type="nucleotide sequence ID" value="NZ_CP017803.1"/>
</dbReference>
<comment type="caution">
    <text evidence="3">Lacks conserved residue(s) required for the propagation of feature annotation.</text>
</comment>
<dbReference type="PIRSF" id="PIRSF015626">
    <property type="entry name" value="FdhD"/>
    <property type="match status" value="1"/>
</dbReference>
<dbReference type="Pfam" id="PF02634">
    <property type="entry name" value="FdhD-NarQ"/>
    <property type="match status" value="1"/>
</dbReference>
<evidence type="ECO:0000256" key="2">
    <source>
        <dbReference type="ARBA" id="ARBA00023150"/>
    </source>
</evidence>
<dbReference type="SUPFAM" id="SSF53927">
    <property type="entry name" value="Cytidine deaminase-like"/>
    <property type="match status" value="1"/>
</dbReference>
<accession>A0A2H4U4B1</accession>
<keyword evidence="2 3" id="KW-0501">Molybdenum cofactor biosynthesis</keyword>
<dbReference type="NCBIfam" id="TIGR00129">
    <property type="entry name" value="fdhD_narQ"/>
    <property type="match status" value="1"/>
</dbReference>
<dbReference type="HAMAP" id="MF_00187">
    <property type="entry name" value="FdhD"/>
    <property type="match status" value="1"/>
</dbReference>
<dbReference type="Gene3D" id="3.10.20.10">
    <property type="match status" value="1"/>
</dbReference>
<protein>
    <recommendedName>
        <fullName evidence="3">Protein FdhD</fullName>
    </recommendedName>
</protein>
<reference evidence="5 6" key="1">
    <citation type="submission" date="2016-10" db="EMBL/GenBank/DDBJ databases">
        <authorList>
            <person name="Varghese N."/>
        </authorList>
    </citation>
    <scope>NUCLEOTIDE SEQUENCE [LARGE SCALE GENOMIC DNA]</scope>
    <source>
        <strain evidence="5 6">KB11</strain>
    </source>
</reference>
<dbReference type="GO" id="GO:0006777">
    <property type="term" value="P:Mo-molybdopterin cofactor biosynthetic process"/>
    <property type="evidence" value="ECO:0007669"/>
    <property type="project" value="UniProtKB-UniRule"/>
</dbReference>
<keyword evidence="1 3" id="KW-0963">Cytoplasm</keyword>
<dbReference type="InterPro" id="IPR016193">
    <property type="entry name" value="Cytidine_deaminase-like"/>
</dbReference>
<dbReference type="Proteomes" id="UP000232133">
    <property type="component" value="Chromosome"/>
</dbReference>
<evidence type="ECO:0000256" key="1">
    <source>
        <dbReference type="ARBA" id="ARBA00022490"/>
    </source>
</evidence>
<evidence type="ECO:0000313" key="5">
    <source>
        <dbReference type="EMBL" id="ATZ58954.1"/>
    </source>
</evidence>
<comment type="function">
    <text evidence="3">Required for formate dehydrogenase (FDH) activity.</text>
</comment>
<dbReference type="GeneID" id="35117768"/>
<feature type="binding site" evidence="3">
    <location>
        <begin position="232"/>
        <end position="237"/>
    </location>
    <ligand>
        <name>Mo-bis(molybdopterin guanine dinucleotide)</name>
        <dbReference type="ChEBI" id="CHEBI:60539"/>
    </ligand>
</feature>
<keyword evidence="4" id="KW-0175">Coiled coil</keyword>
<dbReference type="InterPro" id="IPR003786">
    <property type="entry name" value="FdhD"/>
</dbReference>
<name>A0A2H4U4B1_METSM</name>
<comment type="subcellular location">
    <subcellularLocation>
        <location evidence="3">Cytoplasm</location>
    </subcellularLocation>
</comment>
<proteinExistence type="inferred from homology"/>